<dbReference type="Proteomes" id="UP000598120">
    <property type="component" value="Unassembled WGS sequence"/>
</dbReference>
<evidence type="ECO:0000256" key="1">
    <source>
        <dbReference type="SAM" id="MobiDB-lite"/>
    </source>
</evidence>
<feature type="compositionally biased region" description="Basic residues" evidence="1">
    <location>
        <begin position="128"/>
        <end position="138"/>
    </location>
</feature>
<feature type="chain" id="PRO_5035289756" description="LTXXQ motif family protein" evidence="2">
    <location>
        <begin position="23"/>
        <end position="138"/>
    </location>
</feature>
<protein>
    <recommendedName>
        <fullName evidence="5">LTXXQ motif family protein</fullName>
    </recommendedName>
</protein>
<sequence>MSVRIFYTIGLLLLISVSQSHAQNKSDEQIQRERLEKKFIEDHNDRILEFIKLLNADDFQKEIIKQKIQSYYQEKKAIQTADLKYFEKEEQLKSLDINHFADIKDIVSEDTMNAIKNFTQNNNSEIKKQKKKRNKKSN</sequence>
<feature type="region of interest" description="Disordered" evidence="1">
    <location>
        <begin position="118"/>
        <end position="138"/>
    </location>
</feature>
<accession>A0A8J2TRL6</accession>
<dbReference type="RefSeq" id="WP_188605659.1">
    <property type="nucleotide sequence ID" value="NZ_BMIC01000002.1"/>
</dbReference>
<dbReference type="EMBL" id="BMIC01000002">
    <property type="protein sequence ID" value="GFZ84543.1"/>
    <property type="molecule type" value="Genomic_DNA"/>
</dbReference>
<evidence type="ECO:0008006" key="5">
    <source>
        <dbReference type="Google" id="ProtNLM"/>
    </source>
</evidence>
<dbReference type="AlphaFoldDB" id="A0A8J2TRL6"/>
<gene>
    <name evidence="3" type="ORF">GCM10011531_14140</name>
</gene>
<evidence type="ECO:0000313" key="4">
    <source>
        <dbReference type="Proteomes" id="UP000598120"/>
    </source>
</evidence>
<keyword evidence="4" id="KW-1185">Reference proteome</keyword>
<proteinExistence type="predicted"/>
<name>A0A8J2TRL6_9FLAO</name>
<evidence type="ECO:0000256" key="2">
    <source>
        <dbReference type="SAM" id="SignalP"/>
    </source>
</evidence>
<comment type="caution">
    <text evidence="3">The sequence shown here is derived from an EMBL/GenBank/DDBJ whole genome shotgun (WGS) entry which is preliminary data.</text>
</comment>
<evidence type="ECO:0000313" key="3">
    <source>
        <dbReference type="EMBL" id="GFZ84543.1"/>
    </source>
</evidence>
<reference evidence="3 4" key="1">
    <citation type="journal article" date="2014" name="Int. J. Syst. Evol. Microbiol.">
        <title>Complete genome sequence of Corynebacterium casei LMG S-19264T (=DSM 44701T), isolated from a smear-ripened cheese.</title>
        <authorList>
            <consortium name="US DOE Joint Genome Institute (JGI-PGF)"/>
            <person name="Walter F."/>
            <person name="Albersmeier A."/>
            <person name="Kalinowski J."/>
            <person name="Ruckert C."/>
        </authorList>
    </citation>
    <scope>NUCLEOTIDE SEQUENCE [LARGE SCALE GENOMIC DNA]</scope>
    <source>
        <strain evidence="3 4">CGMCC 1.15295</strain>
    </source>
</reference>
<organism evidence="3 4">
    <name type="scientific">Aquaticitalea lipolytica</name>
    <dbReference type="NCBI Taxonomy" id="1247562"/>
    <lineage>
        <taxon>Bacteria</taxon>
        <taxon>Pseudomonadati</taxon>
        <taxon>Bacteroidota</taxon>
        <taxon>Flavobacteriia</taxon>
        <taxon>Flavobacteriales</taxon>
        <taxon>Flavobacteriaceae</taxon>
        <taxon>Aquaticitalea</taxon>
    </lineage>
</organism>
<keyword evidence="2" id="KW-0732">Signal</keyword>
<feature type="signal peptide" evidence="2">
    <location>
        <begin position="1"/>
        <end position="22"/>
    </location>
</feature>